<dbReference type="InterPro" id="IPR037140">
    <property type="entry name" value="VHL_beta_dom_sf"/>
</dbReference>
<dbReference type="InterPro" id="IPR036208">
    <property type="entry name" value="VHL_sf"/>
</dbReference>
<dbReference type="AlphaFoldDB" id="A0A2K6NRW5"/>
<reference evidence="2" key="2">
    <citation type="submission" date="2025-09" db="UniProtKB">
        <authorList>
            <consortium name="Ensembl"/>
        </authorList>
    </citation>
    <scope>IDENTIFICATION</scope>
</reference>
<feature type="domain" description="von Hippel-Lindau disease tumour suppressor beta" evidence="1">
    <location>
        <begin position="71"/>
        <end position="101"/>
    </location>
</feature>
<sequence length="110" mass="12256">NGVELEAKAGTQEAGPEEYCQEESGAEEEMAAGAAWPVLRSINSPELSLVICNRSPRIVLPVWLNCYEELLHPWLFRDARTHNKLMVNQTELFTPCSNVDGQPVFANITL</sequence>
<feature type="domain" description="von Hippel-Lindau disease tumour suppressor beta" evidence="1">
    <location>
        <begin position="39"/>
        <end position="66"/>
    </location>
</feature>
<dbReference type="STRING" id="61622.ENSRROP00000007022"/>
<dbReference type="SUPFAM" id="SSF49468">
    <property type="entry name" value="VHL"/>
    <property type="match status" value="1"/>
</dbReference>
<dbReference type="Gene3D" id="2.60.40.780">
    <property type="entry name" value="von Hippel-Lindau disease tumour suppressor, beta domain"/>
    <property type="match status" value="1"/>
</dbReference>
<dbReference type="GeneTree" id="ENSGT01010000224083"/>
<dbReference type="InterPro" id="IPR024053">
    <property type="entry name" value="VHL_beta_dom"/>
</dbReference>
<proteinExistence type="predicted"/>
<dbReference type="Proteomes" id="UP000233200">
    <property type="component" value="Unplaced"/>
</dbReference>
<accession>A0A2K6NRW5</accession>
<dbReference type="Ensembl" id="ENSRROT00000030030.1">
    <property type="protein sequence ID" value="ENSRROP00000007022.1"/>
    <property type="gene ID" value="ENSRROG00000026860.1"/>
</dbReference>
<protein>
    <recommendedName>
        <fullName evidence="1">von Hippel-Lindau disease tumour suppressor beta domain-containing protein</fullName>
    </recommendedName>
</protein>
<organism evidence="2 3">
    <name type="scientific">Rhinopithecus roxellana</name>
    <name type="common">Golden snub-nosed monkey</name>
    <name type="synonym">Pygathrix roxellana</name>
    <dbReference type="NCBI Taxonomy" id="61622"/>
    <lineage>
        <taxon>Eukaryota</taxon>
        <taxon>Metazoa</taxon>
        <taxon>Chordata</taxon>
        <taxon>Craniata</taxon>
        <taxon>Vertebrata</taxon>
        <taxon>Euteleostomi</taxon>
        <taxon>Mammalia</taxon>
        <taxon>Eutheria</taxon>
        <taxon>Euarchontoglires</taxon>
        <taxon>Primates</taxon>
        <taxon>Haplorrhini</taxon>
        <taxon>Catarrhini</taxon>
        <taxon>Cercopithecidae</taxon>
        <taxon>Colobinae</taxon>
        <taxon>Rhinopithecus</taxon>
    </lineage>
</organism>
<evidence type="ECO:0000259" key="1">
    <source>
        <dbReference type="Pfam" id="PF01847"/>
    </source>
</evidence>
<dbReference type="OMA" id="AGPEEYC"/>
<evidence type="ECO:0000313" key="3">
    <source>
        <dbReference type="Proteomes" id="UP000233200"/>
    </source>
</evidence>
<dbReference type="Pfam" id="PF01847">
    <property type="entry name" value="VHL"/>
    <property type="match status" value="2"/>
</dbReference>
<name>A0A2K6NRW5_RHIRO</name>
<reference evidence="2" key="1">
    <citation type="submission" date="2025-08" db="UniProtKB">
        <authorList>
            <consortium name="Ensembl"/>
        </authorList>
    </citation>
    <scope>IDENTIFICATION</scope>
</reference>
<evidence type="ECO:0000313" key="2">
    <source>
        <dbReference type="Ensembl" id="ENSRROP00000007022.1"/>
    </source>
</evidence>
<keyword evidence="3" id="KW-1185">Reference proteome</keyword>